<dbReference type="RefSeq" id="WP_181660325.1">
    <property type="nucleotide sequence ID" value="NZ_JACEHE010000018.1"/>
</dbReference>
<accession>A0A7W0DS17</accession>
<dbReference type="PANTHER" id="PTHR12110">
    <property type="entry name" value="HYDROXYPYRUVATE ISOMERASE"/>
    <property type="match status" value="1"/>
</dbReference>
<dbReference type="PANTHER" id="PTHR12110:SF21">
    <property type="entry name" value="XYLOSE ISOMERASE-LIKE TIM BARREL DOMAIN-CONTAINING PROTEIN"/>
    <property type="match status" value="1"/>
</dbReference>
<gene>
    <name evidence="1" type="ORF">H1D24_27145</name>
</gene>
<dbReference type="SUPFAM" id="SSF51658">
    <property type="entry name" value="Xylose isomerase-like"/>
    <property type="match status" value="1"/>
</dbReference>
<organism evidence="1 2">
    <name type="scientific">Streptomyces himalayensis subsp. himalayensis</name>
    <dbReference type="NCBI Taxonomy" id="2756131"/>
    <lineage>
        <taxon>Bacteria</taxon>
        <taxon>Bacillati</taxon>
        <taxon>Actinomycetota</taxon>
        <taxon>Actinomycetes</taxon>
        <taxon>Kitasatosporales</taxon>
        <taxon>Streptomycetaceae</taxon>
        <taxon>Streptomyces</taxon>
        <taxon>Streptomyces himalayensis</taxon>
    </lineage>
</organism>
<dbReference type="EMBL" id="JACEHE010000018">
    <property type="protein sequence ID" value="MBA2949404.1"/>
    <property type="molecule type" value="Genomic_DNA"/>
</dbReference>
<dbReference type="GO" id="GO:0016853">
    <property type="term" value="F:isomerase activity"/>
    <property type="evidence" value="ECO:0007669"/>
    <property type="project" value="UniProtKB-KW"/>
</dbReference>
<dbReference type="InterPro" id="IPR050312">
    <property type="entry name" value="IolE/XylAMocC-like"/>
</dbReference>
<comment type="caution">
    <text evidence="1">The sequence shown here is derived from an EMBL/GenBank/DDBJ whole genome shotgun (WGS) entry which is preliminary data.</text>
</comment>
<evidence type="ECO:0000313" key="1">
    <source>
        <dbReference type="EMBL" id="MBA2949404.1"/>
    </source>
</evidence>
<dbReference type="Gene3D" id="3.20.20.150">
    <property type="entry name" value="Divalent-metal-dependent TIM barrel enzymes"/>
    <property type="match status" value="1"/>
</dbReference>
<keyword evidence="1" id="KW-0413">Isomerase</keyword>
<dbReference type="Proteomes" id="UP000545761">
    <property type="component" value="Unassembled WGS sequence"/>
</dbReference>
<dbReference type="AlphaFoldDB" id="A0A7W0DS17"/>
<evidence type="ECO:0000313" key="2">
    <source>
        <dbReference type="Proteomes" id="UP000545761"/>
    </source>
</evidence>
<sequence>MTRTLSVFQSLWAMEGLPWRAPRPWTLEERIERTAEAGFAGVGLDLYAREAPAASEVASLLRSAGLRSLVTAFVNDRTPLAASLEYAAEVGAELVVVCGQVFPDEPAEAAELVREWRKETEAAGFAFHLETHRYTLTNDLAFTHRLAAELPDVALSLDLSHYVVGNELPDTSHARVDGLIGRLLSLGASLQGRVATREQVQVPLEFAQHAAQVERFRGWWLEAMRSWRTRAADAADLVFLCELGTTPYAITGADGEELSDRWHEALLLKAWAEELFAASASESTSASTSAEEAS</sequence>
<protein>
    <submittedName>
        <fullName evidence="1">Sugar phosphate isomerase/epimerase</fullName>
    </submittedName>
</protein>
<reference evidence="1 2" key="1">
    <citation type="submission" date="2020-07" db="EMBL/GenBank/DDBJ databases">
        <title>Streptomyces isolated from Indian soil.</title>
        <authorList>
            <person name="Mandal S."/>
            <person name="Maiti P.K."/>
        </authorList>
    </citation>
    <scope>NUCLEOTIDE SEQUENCE [LARGE SCALE GENOMIC DNA]</scope>
    <source>
        <strain evidence="1 2">PSKA28</strain>
    </source>
</reference>
<name>A0A7W0DS17_9ACTN</name>
<proteinExistence type="predicted"/>
<dbReference type="InterPro" id="IPR036237">
    <property type="entry name" value="Xyl_isomerase-like_sf"/>
</dbReference>